<evidence type="ECO:0000313" key="2">
    <source>
        <dbReference type="Proteomes" id="UP001165960"/>
    </source>
</evidence>
<organism evidence="1 2">
    <name type="scientific">Entomophthora muscae</name>
    <dbReference type="NCBI Taxonomy" id="34485"/>
    <lineage>
        <taxon>Eukaryota</taxon>
        <taxon>Fungi</taxon>
        <taxon>Fungi incertae sedis</taxon>
        <taxon>Zoopagomycota</taxon>
        <taxon>Entomophthoromycotina</taxon>
        <taxon>Entomophthoromycetes</taxon>
        <taxon>Entomophthorales</taxon>
        <taxon>Entomophthoraceae</taxon>
        <taxon>Entomophthora</taxon>
    </lineage>
</organism>
<gene>
    <name evidence="1" type="ORF">DSO57_1015856</name>
</gene>
<dbReference type="Proteomes" id="UP001165960">
    <property type="component" value="Unassembled WGS sequence"/>
</dbReference>
<accession>A0ACC2URM7</accession>
<protein>
    <submittedName>
        <fullName evidence="1">Uncharacterized protein</fullName>
    </submittedName>
</protein>
<dbReference type="EMBL" id="QTSX02000063">
    <property type="protein sequence ID" value="KAJ9089141.1"/>
    <property type="molecule type" value="Genomic_DNA"/>
</dbReference>
<evidence type="ECO:0000313" key="1">
    <source>
        <dbReference type="EMBL" id="KAJ9089141.1"/>
    </source>
</evidence>
<keyword evidence="2" id="KW-1185">Reference proteome</keyword>
<name>A0ACC2URM7_9FUNG</name>
<comment type="caution">
    <text evidence="1">The sequence shown here is derived from an EMBL/GenBank/DDBJ whole genome shotgun (WGS) entry which is preliminary data.</text>
</comment>
<reference evidence="1" key="1">
    <citation type="submission" date="2022-04" db="EMBL/GenBank/DDBJ databases">
        <title>Genome of the entomopathogenic fungus Entomophthora muscae.</title>
        <authorList>
            <person name="Elya C."/>
            <person name="Lovett B.R."/>
            <person name="Lee E."/>
            <person name="Macias A.M."/>
            <person name="Hajek A.E."/>
            <person name="De Bivort B.L."/>
            <person name="Kasson M.T."/>
            <person name="De Fine Licht H.H."/>
            <person name="Stajich J.E."/>
        </authorList>
    </citation>
    <scope>NUCLEOTIDE SEQUENCE</scope>
    <source>
        <strain evidence="1">Berkeley</strain>
    </source>
</reference>
<sequence length="462" mass="52524">MPIPWHILKEIISFIPITNLVELRRVNKAWLAAANKPFLSYLEYNSAGHFTPELRTTPESLNNLKLVTMLRLSHFDSIGGKVLSGFCPSVQYLTLEEPICDKFPLPDSFFKFYQGLTFLENLFINIALPYSSLSRLAPKVKDLSTLTFSAALLSENELLDLLQCFSSEKLNTLGLDDMKSTKMITDCVSFEFPQLTKFRSSVVALDTEILSVKNFIPKAEVNLVRVAINIPGDIKPMNIDLVGFQKLKSLILVSKLIHLNIASYRFGEKYSHIEFLSLLCHRISFLKHLTVTFPGLKTLVICCKRILPDDFNHFLSTLFNIQHLSLHIYERPQLIFSLHFQEYAITKLALNFKCHVSSEFFIWISTCLPQLTELSLISTSTASIEDSFLELSQPLTTLFRFVSTQELSMRFWNVFVPSATNLAFIHLKTCQQNNSEALPSTFPHIFVTESNDIVGMVVSPFA</sequence>
<proteinExistence type="predicted"/>